<evidence type="ECO:0000256" key="1">
    <source>
        <dbReference type="SAM" id="Coils"/>
    </source>
</evidence>
<organism evidence="4 5">
    <name type="scientific">Meloidogyne enterolobii</name>
    <name type="common">Root-knot nematode worm</name>
    <name type="synonym">Meloidogyne mayaguensis</name>
    <dbReference type="NCBI Taxonomy" id="390850"/>
    <lineage>
        <taxon>Eukaryota</taxon>
        <taxon>Metazoa</taxon>
        <taxon>Ecdysozoa</taxon>
        <taxon>Nematoda</taxon>
        <taxon>Chromadorea</taxon>
        <taxon>Rhabditida</taxon>
        <taxon>Tylenchina</taxon>
        <taxon>Tylenchomorpha</taxon>
        <taxon>Tylenchoidea</taxon>
        <taxon>Meloidogynidae</taxon>
        <taxon>Meloidogyninae</taxon>
        <taxon>Meloidogyne</taxon>
    </lineage>
</organism>
<feature type="compositionally biased region" description="Acidic residues" evidence="2">
    <location>
        <begin position="228"/>
        <end position="238"/>
    </location>
</feature>
<evidence type="ECO:0000313" key="4">
    <source>
        <dbReference type="EMBL" id="CAD2202267.1"/>
    </source>
</evidence>
<sequence>MKKPLTLLTFICILFHLSECMNYGSFEKIDKEIAKLKGREEYFERSVNINKQKYEKACQSLKETRNKIEVLEEHKRQAAIAFGHAGQDQGLQGHVSQIIGNTSTGVEQLSGKMKQKMNIAVRKGHARYREEKNVSGKTFEENKQHNGFGNMISSSVPQIAGYPLGFNLNGGYHQQPSFQFSASHEGQFNQGASHHANFVNDHYVIPAGMQPNPGSTQLNVGNISTDDEKTESDTDGDE</sequence>
<keyword evidence="3" id="KW-0732">Signal</keyword>
<name>A0A6V7XU76_MELEN</name>
<protein>
    <submittedName>
        <fullName evidence="4">Uncharacterized protein</fullName>
    </submittedName>
</protein>
<feature type="compositionally biased region" description="Polar residues" evidence="2">
    <location>
        <begin position="212"/>
        <end position="224"/>
    </location>
</feature>
<dbReference type="AlphaFoldDB" id="A0A6V7XU76"/>
<accession>A0A6V7XU76</accession>
<evidence type="ECO:0000256" key="2">
    <source>
        <dbReference type="SAM" id="MobiDB-lite"/>
    </source>
</evidence>
<feature type="signal peptide" evidence="3">
    <location>
        <begin position="1"/>
        <end position="20"/>
    </location>
</feature>
<feature type="coiled-coil region" evidence="1">
    <location>
        <begin position="51"/>
        <end position="81"/>
    </location>
</feature>
<gene>
    <name evidence="4" type="ORF">MENT_LOCUS55890</name>
</gene>
<proteinExistence type="predicted"/>
<evidence type="ECO:0000313" key="5">
    <source>
        <dbReference type="Proteomes" id="UP000580250"/>
    </source>
</evidence>
<dbReference type="EMBL" id="CAJEWN010002162">
    <property type="protein sequence ID" value="CAD2202267.1"/>
    <property type="molecule type" value="Genomic_DNA"/>
</dbReference>
<comment type="caution">
    <text evidence="4">The sequence shown here is derived from an EMBL/GenBank/DDBJ whole genome shotgun (WGS) entry which is preliminary data.</text>
</comment>
<reference evidence="4 5" key="1">
    <citation type="submission" date="2020-08" db="EMBL/GenBank/DDBJ databases">
        <authorList>
            <person name="Koutsovoulos G."/>
            <person name="Danchin GJ E."/>
        </authorList>
    </citation>
    <scope>NUCLEOTIDE SEQUENCE [LARGE SCALE GENOMIC DNA]</scope>
</reference>
<evidence type="ECO:0000256" key="3">
    <source>
        <dbReference type="SAM" id="SignalP"/>
    </source>
</evidence>
<keyword evidence="1" id="KW-0175">Coiled coil</keyword>
<feature type="region of interest" description="Disordered" evidence="2">
    <location>
        <begin position="210"/>
        <end position="238"/>
    </location>
</feature>
<dbReference type="Proteomes" id="UP000580250">
    <property type="component" value="Unassembled WGS sequence"/>
</dbReference>
<feature type="chain" id="PRO_5027556615" evidence="3">
    <location>
        <begin position="21"/>
        <end position="238"/>
    </location>
</feature>